<dbReference type="GO" id="GO:0016887">
    <property type="term" value="F:ATP hydrolysis activity"/>
    <property type="evidence" value="ECO:0007669"/>
    <property type="project" value="InterPro"/>
</dbReference>
<comment type="similarity">
    <text evidence="1">Belongs to the ABC transporter superfamily.</text>
</comment>
<dbReference type="SUPFAM" id="SSF52540">
    <property type="entry name" value="P-loop containing nucleoside triphosphate hydrolases"/>
    <property type="match status" value="1"/>
</dbReference>
<dbReference type="CDD" id="cd03235">
    <property type="entry name" value="ABC_Metallic_Cations"/>
    <property type="match status" value="1"/>
</dbReference>
<dbReference type="InterPro" id="IPR003593">
    <property type="entry name" value="AAA+_ATPase"/>
</dbReference>
<dbReference type="Pfam" id="PF00005">
    <property type="entry name" value="ABC_tran"/>
    <property type="match status" value="1"/>
</dbReference>
<keyword evidence="7" id="KW-1185">Reference proteome</keyword>
<keyword evidence="3" id="KW-0547">Nucleotide-binding</keyword>
<dbReference type="PANTHER" id="PTHR42734">
    <property type="entry name" value="METAL TRANSPORT SYSTEM ATP-BINDING PROTEIN TM_0124-RELATED"/>
    <property type="match status" value="1"/>
</dbReference>
<dbReference type="Gene3D" id="3.40.50.300">
    <property type="entry name" value="P-loop containing nucleotide triphosphate hydrolases"/>
    <property type="match status" value="1"/>
</dbReference>
<keyword evidence="4 6" id="KW-0067">ATP-binding</keyword>
<dbReference type="InterPro" id="IPR027417">
    <property type="entry name" value="P-loop_NTPase"/>
</dbReference>
<dbReference type="InterPro" id="IPR017871">
    <property type="entry name" value="ABC_transporter-like_CS"/>
</dbReference>
<keyword evidence="2" id="KW-0813">Transport</keyword>
<dbReference type="GO" id="GO:0005524">
    <property type="term" value="F:ATP binding"/>
    <property type="evidence" value="ECO:0007669"/>
    <property type="project" value="UniProtKB-KW"/>
</dbReference>
<dbReference type="STRING" id="261392.SAMN02745149_00940"/>
<dbReference type="RefSeq" id="WP_078932841.1">
    <property type="nucleotide sequence ID" value="NZ_FUWG01000006.1"/>
</dbReference>
<evidence type="ECO:0000256" key="3">
    <source>
        <dbReference type="ARBA" id="ARBA00022741"/>
    </source>
</evidence>
<dbReference type="PROSITE" id="PS00211">
    <property type="entry name" value="ABC_TRANSPORTER_1"/>
    <property type="match status" value="1"/>
</dbReference>
<feature type="domain" description="ABC transporter" evidence="5">
    <location>
        <begin position="4"/>
        <end position="228"/>
    </location>
</feature>
<dbReference type="SMART" id="SM00382">
    <property type="entry name" value="AAA"/>
    <property type="match status" value="1"/>
</dbReference>
<evidence type="ECO:0000256" key="4">
    <source>
        <dbReference type="ARBA" id="ARBA00022840"/>
    </source>
</evidence>
<name>A0A1T4K1G8_TREPO</name>
<dbReference type="PANTHER" id="PTHR42734:SF17">
    <property type="entry name" value="METAL TRANSPORT SYSTEM ATP-BINDING PROTEIN TM_0124-RELATED"/>
    <property type="match status" value="1"/>
</dbReference>
<dbReference type="InterPro" id="IPR050153">
    <property type="entry name" value="Metal_Ion_Import_ABC"/>
</dbReference>
<accession>A0A1T4K1G8</accession>
<reference evidence="6 7" key="1">
    <citation type="submission" date="2017-02" db="EMBL/GenBank/DDBJ databases">
        <authorList>
            <person name="Peterson S.W."/>
        </authorList>
    </citation>
    <scope>NUCLEOTIDE SEQUENCE [LARGE SCALE GENOMIC DNA]</scope>
    <source>
        <strain evidence="6 7">ATCC BAA-908</strain>
    </source>
</reference>
<dbReference type="EMBL" id="FUWG01000006">
    <property type="protein sequence ID" value="SJZ36244.1"/>
    <property type="molecule type" value="Genomic_DNA"/>
</dbReference>
<dbReference type="GeneID" id="78316240"/>
<gene>
    <name evidence="6" type="ORF">SAMN02745149_00940</name>
</gene>
<dbReference type="InterPro" id="IPR003439">
    <property type="entry name" value="ABC_transporter-like_ATP-bd"/>
</dbReference>
<evidence type="ECO:0000256" key="2">
    <source>
        <dbReference type="ARBA" id="ARBA00022448"/>
    </source>
</evidence>
<dbReference type="OrthoDB" id="9806726at2"/>
<dbReference type="Proteomes" id="UP000190423">
    <property type="component" value="Unassembled WGS sequence"/>
</dbReference>
<evidence type="ECO:0000256" key="1">
    <source>
        <dbReference type="ARBA" id="ARBA00005417"/>
    </source>
</evidence>
<sequence length="254" mass="28039">MALVECCDVCVQYGAFEACRNVSFSINPGDYVCIVGSNGSGKTTLVKALLGLLPVKSGKILIDKIHTGYLPQQHNIQRDFPANVREVVLSGCLGAGGLFYSKDDRKNAMFQMERLQLLEIAEKPFSDLSGGQQQRVLLARALCAAKHLLVLDEPVTGLDPVVTDELYSIIRKLNQEDKIAVLMVSHDVRRAVQNATHILHLNKSPVFFGTSADYQKTPFYKTMSHVEVCETHLGYCGDDCGASHIHIPGEYHYD</sequence>
<dbReference type="AlphaFoldDB" id="A0A1T4K1G8"/>
<dbReference type="PROSITE" id="PS50893">
    <property type="entry name" value="ABC_TRANSPORTER_2"/>
    <property type="match status" value="1"/>
</dbReference>
<protein>
    <submittedName>
        <fullName evidence="6">Zinc transport system ATP-binding protein</fullName>
    </submittedName>
</protein>
<evidence type="ECO:0000259" key="5">
    <source>
        <dbReference type="PROSITE" id="PS50893"/>
    </source>
</evidence>
<evidence type="ECO:0000313" key="6">
    <source>
        <dbReference type="EMBL" id="SJZ36244.1"/>
    </source>
</evidence>
<evidence type="ECO:0000313" key="7">
    <source>
        <dbReference type="Proteomes" id="UP000190423"/>
    </source>
</evidence>
<organism evidence="6 7">
    <name type="scientific">Treponema porcinum</name>
    <dbReference type="NCBI Taxonomy" id="261392"/>
    <lineage>
        <taxon>Bacteria</taxon>
        <taxon>Pseudomonadati</taxon>
        <taxon>Spirochaetota</taxon>
        <taxon>Spirochaetia</taxon>
        <taxon>Spirochaetales</taxon>
        <taxon>Treponemataceae</taxon>
        <taxon>Treponema</taxon>
    </lineage>
</organism>
<proteinExistence type="inferred from homology"/>